<gene>
    <name evidence="2" type="ORF">EYF80_042636</name>
</gene>
<proteinExistence type="predicted"/>
<accession>A0A4Z2G3L9</accession>
<keyword evidence="3" id="KW-1185">Reference proteome</keyword>
<dbReference type="AlphaFoldDB" id="A0A4Z2G3L9"/>
<evidence type="ECO:0000313" key="2">
    <source>
        <dbReference type="EMBL" id="TNN47132.1"/>
    </source>
</evidence>
<dbReference type="EMBL" id="SRLO01000756">
    <property type="protein sequence ID" value="TNN47132.1"/>
    <property type="molecule type" value="Genomic_DNA"/>
</dbReference>
<evidence type="ECO:0000313" key="3">
    <source>
        <dbReference type="Proteomes" id="UP000314294"/>
    </source>
</evidence>
<dbReference type="Proteomes" id="UP000314294">
    <property type="component" value="Unassembled WGS sequence"/>
</dbReference>
<organism evidence="2 3">
    <name type="scientific">Liparis tanakae</name>
    <name type="common">Tanaka's snailfish</name>
    <dbReference type="NCBI Taxonomy" id="230148"/>
    <lineage>
        <taxon>Eukaryota</taxon>
        <taxon>Metazoa</taxon>
        <taxon>Chordata</taxon>
        <taxon>Craniata</taxon>
        <taxon>Vertebrata</taxon>
        <taxon>Euteleostomi</taxon>
        <taxon>Actinopterygii</taxon>
        <taxon>Neopterygii</taxon>
        <taxon>Teleostei</taxon>
        <taxon>Neoteleostei</taxon>
        <taxon>Acanthomorphata</taxon>
        <taxon>Eupercaria</taxon>
        <taxon>Perciformes</taxon>
        <taxon>Cottioidei</taxon>
        <taxon>Cottales</taxon>
        <taxon>Liparidae</taxon>
        <taxon>Liparis</taxon>
    </lineage>
</organism>
<reference evidence="2 3" key="1">
    <citation type="submission" date="2019-03" db="EMBL/GenBank/DDBJ databases">
        <title>First draft genome of Liparis tanakae, snailfish: a comprehensive survey of snailfish specific genes.</title>
        <authorList>
            <person name="Kim W."/>
            <person name="Song I."/>
            <person name="Jeong J.-H."/>
            <person name="Kim D."/>
            <person name="Kim S."/>
            <person name="Ryu S."/>
            <person name="Song J.Y."/>
            <person name="Lee S.K."/>
        </authorList>
    </citation>
    <scope>NUCLEOTIDE SEQUENCE [LARGE SCALE GENOMIC DNA]</scope>
    <source>
        <tissue evidence="2">Muscle</tissue>
    </source>
</reference>
<feature type="region of interest" description="Disordered" evidence="1">
    <location>
        <begin position="1"/>
        <end position="53"/>
    </location>
</feature>
<evidence type="ECO:0000256" key="1">
    <source>
        <dbReference type="SAM" id="MobiDB-lite"/>
    </source>
</evidence>
<sequence>MPPNADMAAGFPREDAHRAAPGPWSRCRSVEPSAPRGRGPTPTVLQRRSAPPGELSITGCTASITGCTASITGCTASITGCTACSADITGEGAEGYRSCRKRPGYTGEFAVAVLRWRF</sequence>
<comment type="caution">
    <text evidence="2">The sequence shown here is derived from an EMBL/GenBank/DDBJ whole genome shotgun (WGS) entry which is preliminary data.</text>
</comment>
<name>A0A4Z2G3L9_9TELE</name>
<protein>
    <submittedName>
        <fullName evidence="2">Uncharacterized protein</fullName>
    </submittedName>
</protein>